<feature type="compositionally biased region" description="Acidic residues" evidence="1">
    <location>
        <begin position="382"/>
        <end position="391"/>
    </location>
</feature>
<sequence length="434" mass="48550">MLLIHFLTVFAIFVLLVAVYGNNISDIKRDTKRQVSLSDIIQGALNFVRPIIGTTESMQSDLMASRKFQSEQIGGRDAEILGLPKHSVMDDMAICKSNSKICKFITCTARNFQNDKSIMNLNLAAQMLADTKLRKMIASDPSILLMSCQEQGLSLTQCKLFANAFQFIDRFIATIEPVETDNKRLQRYVIKDDPYYDDSDAPPVPIQPGMYQNIGGSQTWSSNRKNISDSELLKEKQNLSGLSGFLHPVGNLLNPFNFPNQNNHVTPISMESMLKSKSQSTTSAPLPTFPPLIFTFPTPATIAPMISHPSPSIGVPAGFKLDVPPPSMNLITGEMQMLMPHFKNNMLLPNAMLSPLSPVMLPEHFKPISSAESIRKKRSDDYYDNVEEENDESRSTNASIHHKANDSYQQMIKLQKQTIDQKGLIDCMMLLKEN</sequence>
<dbReference type="Proteomes" id="UP000024404">
    <property type="component" value="Unassembled WGS sequence"/>
</dbReference>
<evidence type="ECO:0000256" key="2">
    <source>
        <dbReference type="SAM" id="SignalP"/>
    </source>
</evidence>
<evidence type="ECO:0000313" key="3">
    <source>
        <dbReference type="EnsemblMetazoa" id="OVOC3145.1"/>
    </source>
</evidence>
<reference evidence="4" key="1">
    <citation type="submission" date="2013-10" db="EMBL/GenBank/DDBJ databases">
        <title>Genome sequencing of Onchocerca volvulus.</title>
        <authorList>
            <person name="Cotton J."/>
            <person name="Tsai J."/>
            <person name="Stanley E."/>
            <person name="Tracey A."/>
            <person name="Holroyd N."/>
            <person name="Lustigman S."/>
            <person name="Berriman M."/>
        </authorList>
    </citation>
    <scope>NUCLEOTIDE SEQUENCE</scope>
</reference>
<reference evidence="3" key="2">
    <citation type="submission" date="2022-06" db="UniProtKB">
        <authorList>
            <consortium name="EnsemblMetazoa"/>
        </authorList>
    </citation>
    <scope>IDENTIFICATION</scope>
</reference>
<keyword evidence="2" id="KW-0732">Signal</keyword>
<accession>A0A8R1XRL0</accession>
<proteinExistence type="predicted"/>
<feature type="chain" id="PRO_5035875413" evidence="2">
    <location>
        <begin position="22"/>
        <end position="434"/>
    </location>
</feature>
<feature type="region of interest" description="Disordered" evidence="1">
    <location>
        <begin position="376"/>
        <end position="399"/>
    </location>
</feature>
<evidence type="ECO:0000256" key="1">
    <source>
        <dbReference type="SAM" id="MobiDB-lite"/>
    </source>
</evidence>
<dbReference type="EnsemblMetazoa" id="OVOC3145.1">
    <property type="protein sequence ID" value="OVOC3145.1"/>
    <property type="gene ID" value="WBGene00239954"/>
</dbReference>
<dbReference type="EMBL" id="CMVM020000079">
    <property type="status" value="NOT_ANNOTATED_CDS"/>
    <property type="molecule type" value="Genomic_DNA"/>
</dbReference>
<dbReference type="OMA" id="SKICKFI"/>
<dbReference type="AlphaFoldDB" id="A0A8R1XRL0"/>
<protein>
    <submittedName>
        <fullName evidence="3">Uncharacterized protein</fullName>
    </submittedName>
</protein>
<name>A0A8R1XRL0_ONCVO</name>
<evidence type="ECO:0000313" key="4">
    <source>
        <dbReference type="Proteomes" id="UP000024404"/>
    </source>
</evidence>
<keyword evidence="4" id="KW-1185">Reference proteome</keyword>
<feature type="signal peptide" evidence="2">
    <location>
        <begin position="1"/>
        <end position="21"/>
    </location>
</feature>
<organism evidence="3 4">
    <name type="scientific">Onchocerca volvulus</name>
    <dbReference type="NCBI Taxonomy" id="6282"/>
    <lineage>
        <taxon>Eukaryota</taxon>
        <taxon>Metazoa</taxon>
        <taxon>Ecdysozoa</taxon>
        <taxon>Nematoda</taxon>
        <taxon>Chromadorea</taxon>
        <taxon>Rhabditida</taxon>
        <taxon>Spirurina</taxon>
        <taxon>Spiruromorpha</taxon>
        <taxon>Filarioidea</taxon>
        <taxon>Onchocercidae</taxon>
        <taxon>Onchocerca</taxon>
    </lineage>
</organism>